<dbReference type="VEuPathDB" id="VectorBase:GBRI025303"/>
<keyword evidence="2" id="KW-1185">Reference proteome</keyword>
<proteinExistence type="predicted"/>
<evidence type="ECO:0000313" key="2">
    <source>
        <dbReference type="Proteomes" id="UP000091820"/>
    </source>
</evidence>
<dbReference type="Proteomes" id="UP000091820">
    <property type="component" value="Unassembled WGS sequence"/>
</dbReference>
<sequence>MAWEKPGKIDFMNIPSFGTPLHTASGLMLTGCSQFHFIEILIKNIETSQFCLPLSSISYTLLEITENAFNVIIAWMLKKQMPDNKICDLCRTCLPKIISSAAAMT</sequence>
<reference evidence="2" key="1">
    <citation type="submission" date="2014-03" db="EMBL/GenBank/DDBJ databases">
        <authorList>
            <person name="Aksoy S."/>
            <person name="Warren W."/>
            <person name="Wilson R.K."/>
        </authorList>
    </citation>
    <scope>NUCLEOTIDE SEQUENCE [LARGE SCALE GENOMIC DNA]</scope>
    <source>
        <strain evidence="2">IAEA</strain>
    </source>
</reference>
<evidence type="ECO:0000313" key="1">
    <source>
        <dbReference type="EnsemblMetazoa" id="GBRI025303-PA"/>
    </source>
</evidence>
<name>A0A1A9WMQ6_9MUSC</name>
<dbReference type="AlphaFoldDB" id="A0A1A9WMQ6"/>
<organism evidence="1 2">
    <name type="scientific">Glossina brevipalpis</name>
    <dbReference type="NCBI Taxonomy" id="37001"/>
    <lineage>
        <taxon>Eukaryota</taxon>
        <taxon>Metazoa</taxon>
        <taxon>Ecdysozoa</taxon>
        <taxon>Arthropoda</taxon>
        <taxon>Hexapoda</taxon>
        <taxon>Insecta</taxon>
        <taxon>Pterygota</taxon>
        <taxon>Neoptera</taxon>
        <taxon>Endopterygota</taxon>
        <taxon>Diptera</taxon>
        <taxon>Brachycera</taxon>
        <taxon>Muscomorpha</taxon>
        <taxon>Hippoboscoidea</taxon>
        <taxon>Glossinidae</taxon>
        <taxon>Glossina</taxon>
    </lineage>
</organism>
<reference evidence="1" key="2">
    <citation type="submission" date="2020-05" db="UniProtKB">
        <authorList>
            <consortium name="EnsemblMetazoa"/>
        </authorList>
    </citation>
    <scope>IDENTIFICATION</scope>
    <source>
        <strain evidence="1">IAEA</strain>
    </source>
</reference>
<dbReference type="EnsemblMetazoa" id="GBRI025303-RA">
    <property type="protein sequence ID" value="GBRI025303-PA"/>
    <property type="gene ID" value="GBRI025303"/>
</dbReference>
<accession>A0A1A9WMQ6</accession>
<protein>
    <submittedName>
        <fullName evidence="1">Uncharacterized protein</fullName>
    </submittedName>
</protein>
<dbReference type="PROSITE" id="PS51257">
    <property type="entry name" value="PROKAR_LIPOPROTEIN"/>
    <property type="match status" value="1"/>
</dbReference>